<comment type="caution">
    <text evidence="2">The sequence shown here is derived from an EMBL/GenBank/DDBJ whole genome shotgun (WGS) entry which is preliminary data.</text>
</comment>
<dbReference type="Proteomes" id="UP000193391">
    <property type="component" value="Unassembled WGS sequence"/>
</dbReference>
<evidence type="ECO:0000313" key="3">
    <source>
        <dbReference type="Proteomes" id="UP000193391"/>
    </source>
</evidence>
<dbReference type="STRING" id="1293891.TMES_10005"/>
<evidence type="ECO:0000256" key="1">
    <source>
        <dbReference type="SAM" id="SignalP"/>
    </source>
</evidence>
<proteinExistence type="predicted"/>
<keyword evidence="1" id="KW-0732">Signal</keyword>
<accession>A0A1Y2L1A6</accession>
<name>A0A1Y2L1A6_9PROT</name>
<feature type="chain" id="PRO_5012869930" description="Lipoprotein" evidence="1">
    <location>
        <begin position="24"/>
        <end position="104"/>
    </location>
</feature>
<dbReference type="AlphaFoldDB" id="A0A1Y2L1A6"/>
<keyword evidence="3" id="KW-1185">Reference proteome</keyword>
<organism evidence="2 3">
    <name type="scientific">Thalassospira mesophila</name>
    <dbReference type="NCBI Taxonomy" id="1293891"/>
    <lineage>
        <taxon>Bacteria</taxon>
        <taxon>Pseudomonadati</taxon>
        <taxon>Pseudomonadota</taxon>
        <taxon>Alphaproteobacteria</taxon>
        <taxon>Rhodospirillales</taxon>
        <taxon>Thalassospiraceae</taxon>
        <taxon>Thalassospira</taxon>
    </lineage>
</organism>
<dbReference type="EMBL" id="JFKA01000003">
    <property type="protein sequence ID" value="OSQ39016.1"/>
    <property type="molecule type" value="Genomic_DNA"/>
</dbReference>
<evidence type="ECO:0000313" key="2">
    <source>
        <dbReference type="EMBL" id="OSQ39016.1"/>
    </source>
</evidence>
<protein>
    <recommendedName>
        <fullName evidence="4">Lipoprotein</fullName>
    </recommendedName>
</protein>
<evidence type="ECO:0008006" key="4">
    <source>
        <dbReference type="Google" id="ProtNLM"/>
    </source>
</evidence>
<dbReference type="PROSITE" id="PS51257">
    <property type="entry name" value="PROKAR_LIPOPROTEIN"/>
    <property type="match status" value="1"/>
</dbReference>
<reference evidence="2 3" key="1">
    <citation type="submission" date="2014-03" db="EMBL/GenBank/DDBJ databases">
        <title>The draft genome sequence of Thalassospira mesophila JCM 18969.</title>
        <authorList>
            <person name="Lai Q."/>
            <person name="Shao Z."/>
        </authorList>
    </citation>
    <scope>NUCLEOTIDE SEQUENCE [LARGE SCALE GENOMIC DNA]</scope>
    <source>
        <strain evidence="2 3">JCM 18969</strain>
    </source>
</reference>
<feature type="signal peptide" evidence="1">
    <location>
        <begin position="1"/>
        <end position="23"/>
    </location>
</feature>
<gene>
    <name evidence="2" type="ORF">TMES_10005</name>
</gene>
<sequence>MMSFGKICLLALIPLLSMTACTAIDRPQMSSFEPNSDGTFRYEVMKSSSDGVYNEADRLNWLQMYLDDNALCPNGYEITEKKNILVQKSFIGDAYREIIYGRCT</sequence>